<evidence type="ECO:0000313" key="4">
    <source>
        <dbReference type="Proteomes" id="UP000677082"/>
    </source>
</evidence>
<dbReference type="PANTHER" id="PTHR48100:SF1">
    <property type="entry name" value="HISTIDINE PHOSPHATASE FAMILY PROTEIN-RELATED"/>
    <property type="match status" value="1"/>
</dbReference>
<evidence type="ECO:0000256" key="1">
    <source>
        <dbReference type="ARBA" id="ARBA00023152"/>
    </source>
</evidence>
<dbReference type="GO" id="GO:0016791">
    <property type="term" value="F:phosphatase activity"/>
    <property type="evidence" value="ECO:0007669"/>
    <property type="project" value="TreeGrafter"/>
</dbReference>
<dbReference type="Proteomes" id="UP000677082">
    <property type="component" value="Unassembled WGS sequence"/>
</dbReference>
<dbReference type="InterPro" id="IPR013078">
    <property type="entry name" value="His_Pase_superF_clade-1"/>
</dbReference>
<dbReference type="AlphaFoldDB" id="A0A919W2V5"/>
<dbReference type="EMBL" id="BOQN01000021">
    <property type="protein sequence ID" value="GIM89900.1"/>
    <property type="molecule type" value="Genomic_DNA"/>
</dbReference>
<dbReference type="InterPro" id="IPR029033">
    <property type="entry name" value="His_PPase_superfam"/>
</dbReference>
<organism evidence="3 4">
    <name type="scientific">Paractinoplanes toevensis</name>
    <dbReference type="NCBI Taxonomy" id="571911"/>
    <lineage>
        <taxon>Bacteria</taxon>
        <taxon>Bacillati</taxon>
        <taxon>Actinomycetota</taxon>
        <taxon>Actinomycetes</taxon>
        <taxon>Micromonosporales</taxon>
        <taxon>Micromonosporaceae</taxon>
        <taxon>Paractinoplanes</taxon>
    </lineage>
</organism>
<name>A0A919W2V5_9ACTN</name>
<protein>
    <submittedName>
        <fullName evidence="3">Phosphoglycerate mutase</fullName>
    </submittedName>
</protein>
<evidence type="ECO:0000313" key="3">
    <source>
        <dbReference type="EMBL" id="GIM89900.1"/>
    </source>
</evidence>
<dbReference type="GO" id="GO:0005737">
    <property type="term" value="C:cytoplasm"/>
    <property type="evidence" value="ECO:0007669"/>
    <property type="project" value="TreeGrafter"/>
</dbReference>
<sequence length="257" mass="28744">MIAMRPDQKLAGAPIQDPLRWLAVVRHGQSTGNVAAEAAEAAGAELIDIPERDADVPLSDTGREQATALKGYFDRMLADRRPTIAVLSPYLRARETAQIALADLPVQVRVDERLRDRELGVLDLLTARGVAARLPDEARRRARLGKFYYRPPGGESWSDVLLRLRSLLRDLRADQPDGRVVLFAHDALVMLTRYLVEDLDEAALMAIAREVTIANCSVSTWRRTEGKLMPETFNDIRHLVVEDAPVTRQEAVDARRH</sequence>
<accession>A0A919W2V5</accession>
<dbReference type="InterPro" id="IPR001345">
    <property type="entry name" value="PG/BPGM_mutase_AS"/>
</dbReference>
<keyword evidence="4" id="KW-1185">Reference proteome</keyword>
<dbReference type="PANTHER" id="PTHR48100">
    <property type="entry name" value="BROAD-SPECIFICITY PHOSPHATASE YOR283W-RELATED"/>
    <property type="match status" value="1"/>
</dbReference>
<proteinExistence type="predicted"/>
<reference evidence="3 4" key="1">
    <citation type="submission" date="2021-03" db="EMBL/GenBank/DDBJ databases">
        <title>Whole genome shotgun sequence of Actinoplanes toevensis NBRC 105298.</title>
        <authorList>
            <person name="Komaki H."/>
            <person name="Tamura T."/>
        </authorList>
    </citation>
    <scope>NUCLEOTIDE SEQUENCE [LARGE SCALE GENOMIC DNA]</scope>
    <source>
        <strain evidence="3 4">NBRC 105298</strain>
    </source>
</reference>
<keyword evidence="1" id="KW-0324">Glycolysis</keyword>
<gene>
    <name evidence="3" type="primary">gpm_2</name>
    <name evidence="3" type="ORF">Ato02nite_016930</name>
</gene>
<comment type="caution">
    <text evidence="3">The sequence shown here is derived from an EMBL/GenBank/DDBJ whole genome shotgun (WGS) entry which is preliminary data.</text>
</comment>
<dbReference type="InterPro" id="IPR050275">
    <property type="entry name" value="PGM_Phosphatase"/>
</dbReference>
<keyword evidence="2" id="KW-0413">Isomerase</keyword>
<dbReference type="CDD" id="cd07067">
    <property type="entry name" value="HP_PGM_like"/>
    <property type="match status" value="1"/>
</dbReference>
<evidence type="ECO:0000256" key="2">
    <source>
        <dbReference type="ARBA" id="ARBA00023235"/>
    </source>
</evidence>
<dbReference type="PROSITE" id="PS00175">
    <property type="entry name" value="PG_MUTASE"/>
    <property type="match status" value="1"/>
</dbReference>
<dbReference type="Pfam" id="PF00300">
    <property type="entry name" value="His_Phos_1"/>
    <property type="match status" value="1"/>
</dbReference>
<dbReference type="Gene3D" id="3.40.50.1240">
    <property type="entry name" value="Phosphoglycerate mutase-like"/>
    <property type="match status" value="1"/>
</dbReference>
<dbReference type="SUPFAM" id="SSF53254">
    <property type="entry name" value="Phosphoglycerate mutase-like"/>
    <property type="match status" value="1"/>
</dbReference>
<dbReference type="SMART" id="SM00855">
    <property type="entry name" value="PGAM"/>
    <property type="match status" value="1"/>
</dbReference>